<name>A0AAG5DCR4_ANOAO</name>
<evidence type="ECO:0000313" key="2">
    <source>
        <dbReference type="EnsemblMetazoa" id="ENSAATROPP009031"/>
    </source>
</evidence>
<keyword evidence="3" id="KW-1185">Reference proteome</keyword>
<feature type="region of interest" description="Disordered" evidence="1">
    <location>
        <begin position="23"/>
        <end position="50"/>
    </location>
</feature>
<organism evidence="2 3">
    <name type="scientific">Anopheles atroparvus</name>
    <name type="common">European mosquito</name>
    <dbReference type="NCBI Taxonomy" id="41427"/>
    <lineage>
        <taxon>Eukaryota</taxon>
        <taxon>Metazoa</taxon>
        <taxon>Ecdysozoa</taxon>
        <taxon>Arthropoda</taxon>
        <taxon>Hexapoda</taxon>
        <taxon>Insecta</taxon>
        <taxon>Pterygota</taxon>
        <taxon>Neoptera</taxon>
        <taxon>Endopterygota</taxon>
        <taxon>Diptera</taxon>
        <taxon>Nematocera</taxon>
        <taxon>Culicoidea</taxon>
        <taxon>Culicidae</taxon>
        <taxon>Anophelinae</taxon>
        <taxon>Anopheles</taxon>
    </lineage>
</organism>
<sequence length="50" mass="5735">MFLEHKPPSRRSVPVAHFLCFSGLPNEGRQTQTKKPNRNVTRSRASNLSR</sequence>
<reference evidence="2" key="1">
    <citation type="submission" date="2024-04" db="UniProtKB">
        <authorList>
            <consortium name="EnsemblMetazoa"/>
        </authorList>
    </citation>
    <scope>IDENTIFICATION</scope>
    <source>
        <strain evidence="2">EBRO</strain>
    </source>
</reference>
<dbReference type="Proteomes" id="UP000075880">
    <property type="component" value="Unassembled WGS sequence"/>
</dbReference>
<accession>A0AAG5DCR4</accession>
<feature type="compositionally biased region" description="Polar residues" evidence="1">
    <location>
        <begin position="28"/>
        <end position="50"/>
    </location>
</feature>
<dbReference type="EnsemblMetazoa" id="ENSAATROPT009992">
    <property type="protein sequence ID" value="ENSAATROPP009031"/>
    <property type="gene ID" value="ENSAATROPG008145"/>
</dbReference>
<protein>
    <submittedName>
        <fullName evidence="2">Uncharacterized protein</fullName>
    </submittedName>
</protein>
<evidence type="ECO:0000256" key="1">
    <source>
        <dbReference type="SAM" id="MobiDB-lite"/>
    </source>
</evidence>
<proteinExistence type="predicted"/>
<evidence type="ECO:0000313" key="3">
    <source>
        <dbReference type="Proteomes" id="UP000075880"/>
    </source>
</evidence>
<dbReference type="AlphaFoldDB" id="A0AAG5DCR4"/>